<evidence type="ECO:0000313" key="4">
    <source>
        <dbReference type="Proteomes" id="UP000008909"/>
    </source>
</evidence>
<keyword evidence="2" id="KW-0472">Membrane</keyword>
<dbReference type="AlphaFoldDB" id="G7YXR9"/>
<feature type="region of interest" description="Disordered" evidence="1">
    <location>
        <begin position="1"/>
        <end position="30"/>
    </location>
</feature>
<reference evidence="3" key="1">
    <citation type="journal article" date="2011" name="Genome Biol.">
        <title>The draft genome of the carcinogenic human liver fluke Clonorchis sinensis.</title>
        <authorList>
            <person name="Wang X."/>
            <person name="Chen W."/>
            <person name="Huang Y."/>
            <person name="Sun J."/>
            <person name="Men J."/>
            <person name="Liu H."/>
            <person name="Luo F."/>
            <person name="Guo L."/>
            <person name="Lv X."/>
            <person name="Deng C."/>
            <person name="Zhou C."/>
            <person name="Fan Y."/>
            <person name="Li X."/>
            <person name="Huang L."/>
            <person name="Hu Y."/>
            <person name="Liang C."/>
            <person name="Hu X."/>
            <person name="Xu J."/>
            <person name="Yu X."/>
        </authorList>
    </citation>
    <scope>NUCLEOTIDE SEQUENCE [LARGE SCALE GENOMIC DNA]</scope>
    <source>
        <strain evidence="3">Henan</strain>
    </source>
</reference>
<evidence type="ECO:0000313" key="3">
    <source>
        <dbReference type="EMBL" id="GAA57749.1"/>
    </source>
</evidence>
<keyword evidence="4" id="KW-1185">Reference proteome</keyword>
<evidence type="ECO:0000256" key="1">
    <source>
        <dbReference type="SAM" id="MobiDB-lite"/>
    </source>
</evidence>
<sequence>MSANAVKYRSNQKKEENGVGPKKSTQKLKSNPRNKLVLWKSPVSTLYSFFLECLFRFTQLRFTVLRNKGWFFLLLCTFVAIGLLNCMDGPHTEVRFFVK</sequence>
<protein>
    <submittedName>
        <fullName evidence="3">Vacuole membrane protein</fullName>
    </submittedName>
</protein>
<dbReference type="Proteomes" id="UP000008909">
    <property type="component" value="Unassembled WGS sequence"/>
</dbReference>
<proteinExistence type="predicted"/>
<gene>
    <name evidence="3" type="ORF">CLF_113152</name>
</gene>
<dbReference type="EMBL" id="DF145009">
    <property type="protein sequence ID" value="GAA57749.1"/>
    <property type="molecule type" value="Genomic_DNA"/>
</dbReference>
<organism evidence="3 4">
    <name type="scientific">Clonorchis sinensis</name>
    <name type="common">Chinese liver fluke</name>
    <dbReference type="NCBI Taxonomy" id="79923"/>
    <lineage>
        <taxon>Eukaryota</taxon>
        <taxon>Metazoa</taxon>
        <taxon>Spiralia</taxon>
        <taxon>Lophotrochozoa</taxon>
        <taxon>Platyhelminthes</taxon>
        <taxon>Trematoda</taxon>
        <taxon>Digenea</taxon>
        <taxon>Opisthorchiida</taxon>
        <taxon>Opisthorchiata</taxon>
        <taxon>Opisthorchiidae</taxon>
        <taxon>Clonorchis</taxon>
    </lineage>
</organism>
<name>G7YXR9_CLOSI</name>
<feature type="transmembrane region" description="Helical" evidence="2">
    <location>
        <begin position="69"/>
        <end position="87"/>
    </location>
</feature>
<accession>G7YXR9</accession>
<keyword evidence="2" id="KW-1133">Transmembrane helix</keyword>
<reference key="2">
    <citation type="submission" date="2011-10" db="EMBL/GenBank/DDBJ databases">
        <title>The genome and transcriptome sequence of Clonorchis sinensis provide insights into the carcinogenic liver fluke.</title>
        <authorList>
            <person name="Wang X."/>
            <person name="Huang Y."/>
            <person name="Chen W."/>
            <person name="Liu H."/>
            <person name="Guo L."/>
            <person name="Chen Y."/>
            <person name="Luo F."/>
            <person name="Zhou W."/>
            <person name="Sun J."/>
            <person name="Mao Q."/>
            <person name="Liang P."/>
            <person name="Zhou C."/>
            <person name="Tian Y."/>
            <person name="Men J."/>
            <person name="Lv X."/>
            <person name="Huang L."/>
            <person name="Zhou J."/>
            <person name="Hu Y."/>
            <person name="Li R."/>
            <person name="Zhang F."/>
            <person name="Lei H."/>
            <person name="Li X."/>
            <person name="Hu X."/>
            <person name="Liang C."/>
            <person name="Xu J."/>
            <person name="Wu Z."/>
            <person name="Yu X."/>
        </authorList>
    </citation>
    <scope>NUCLEOTIDE SEQUENCE</scope>
    <source>
        <strain>Henan</strain>
    </source>
</reference>
<evidence type="ECO:0000256" key="2">
    <source>
        <dbReference type="SAM" id="Phobius"/>
    </source>
</evidence>
<keyword evidence="2" id="KW-0812">Transmembrane</keyword>